<feature type="binding site" evidence="3">
    <location>
        <position position="135"/>
    </location>
    <ligand>
        <name>a divalent metal cation</name>
        <dbReference type="ChEBI" id="CHEBI:60240"/>
    </ligand>
</feature>
<dbReference type="PANTHER" id="PTHR37302">
    <property type="entry name" value="SLR1116 PROTEIN"/>
    <property type="match status" value="1"/>
</dbReference>
<dbReference type="PANTHER" id="PTHR37302:SF1">
    <property type="entry name" value="PROTEIN DINB"/>
    <property type="match status" value="1"/>
</dbReference>
<comment type="similarity">
    <text evidence="1">Belongs to the DinB family.</text>
</comment>
<dbReference type="SUPFAM" id="SSF109854">
    <property type="entry name" value="DinB/YfiT-like putative metalloenzymes"/>
    <property type="match status" value="1"/>
</dbReference>
<feature type="binding site" evidence="3">
    <location>
        <position position="139"/>
    </location>
    <ligand>
        <name>a divalent metal cation</name>
        <dbReference type="ChEBI" id="CHEBI:60240"/>
    </ligand>
</feature>
<evidence type="ECO:0000256" key="2">
    <source>
        <dbReference type="ARBA" id="ARBA00022723"/>
    </source>
</evidence>
<feature type="binding site" evidence="3">
    <location>
        <position position="50"/>
    </location>
    <ligand>
        <name>a divalent metal cation</name>
        <dbReference type="ChEBI" id="CHEBI:60240"/>
    </ligand>
</feature>
<sequence>MIAADWVRTMARYNAWQNEWMVEATQGMTDDAAEQDRGGFFGSFRKTASHVMWADEIWLSRFVGAARNGGGIDGSTDWVPDMATWRSRRPVLDAEILVWADGMDDCEGDLTWHSPMLGREVSRPRAVLFAHYFNHQTHHRGQMHQMLTSAGLSTGVTDLFVMPGLG</sequence>
<dbReference type="RefSeq" id="WP_055086605.1">
    <property type="nucleotide sequence ID" value="NZ_CXSU01000012.1"/>
</dbReference>
<dbReference type="Proteomes" id="UP000049222">
    <property type="component" value="Unassembled WGS sequence"/>
</dbReference>
<proteinExistence type="inferred from homology"/>
<name>A0A0M6YKD6_9RHOB</name>
<organism evidence="4 5">
    <name type="scientific">Jannaschia donghaensis</name>
    <dbReference type="NCBI Taxonomy" id="420998"/>
    <lineage>
        <taxon>Bacteria</taxon>
        <taxon>Pseudomonadati</taxon>
        <taxon>Pseudomonadota</taxon>
        <taxon>Alphaproteobacteria</taxon>
        <taxon>Rhodobacterales</taxon>
        <taxon>Roseobacteraceae</taxon>
        <taxon>Jannaschia</taxon>
    </lineage>
</organism>
<dbReference type="OrthoDB" id="9807509at2"/>
<dbReference type="InterPro" id="IPR007837">
    <property type="entry name" value="DinB"/>
</dbReference>
<evidence type="ECO:0000313" key="4">
    <source>
        <dbReference type="EMBL" id="CTQ50828.1"/>
    </source>
</evidence>
<gene>
    <name evidence="4" type="ORF">JDO7802_02858</name>
</gene>
<dbReference type="GO" id="GO:0046872">
    <property type="term" value="F:metal ion binding"/>
    <property type="evidence" value="ECO:0007669"/>
    <property type="project" value="UniProtKB-KW"/>
</dbReference>
<accession>A0A0M6YKD6</accession>
<keyword evidence="2 3" id="KW-0479">Metal-binding</keyword>
<reference evidence="4 5" key="1">
    <citation type="submission" date="2015-07" db="EMBL/GenBank/DDBJ databases">
        <authorList>
            <person name="Noorani M."/>
        </authorList>
    </citation>
    <scope>NUCLEOTIDE SEQUENCE [LARGE SCALE GENOMIC DNA]</scope>
    <source>
        <strain evidence="4 5">CECT 7802</strain>
    </source>
</reference>
<dbReference type="Pfam" id="PF05163">
    <property type="entry name" value="DinB"/>
    <property type="match status" value="1"/>
</dbReference>
<evidence type="ECO:0000256" key="1">
    <source>
        <dbReference type="ARBA" id="ARBA00008635"/>
    </source>
</evidence>
<dbReference type="AlphaFoldDB" id="A0A0M6YKD6"/>
<protein>
    <submittedName>
        <fullName evidence="4">DinB family protein</fullName>
    </submittedName>
</protein>
<dbReference type="EMBL" id="CXSU01000012">
    <property type="protein sequence ID" value="CTQ50828.1"/>
    <property type="molecule type" value="Genomic_DNA"/>
</dbReference>
<dbReference type="Gene3D" id="1.20.120.450">
    <property type="entry name" value="dinb family like domain"/>
    <property type="match status" value="1"/>
</dbReference>
<dbReference type="STRING" id="420998.JDO7802_02858"/>
<evidence type="ECO:0000256" key="3">
    <source>
        <dbReference type="PIRSR" id="PIRSR607837-1"/>
    </source>
</evidence>
<keyword evidence="5" id="KW-1185">Reference proteome</keyword>
<evidence type="ECO:0000313" key="5">
    <source>
        <dbReference type="Proteomes" id="UP000049222"/>
    </source>
</evidence>
<dbReference type="InterPro" id="IPR034660">
    <property type="entry name" value="DinB/YfiT-like"/>
</dbReference>